<name>A0A7W9PC17_9NOCA</name>
<dbReference type="Gene3D" id="3.40.605.10">
    <property type="entry name" value="Aldehyde Dehydrogenase, Chain A, domain 1"/>
    <property type="match status" value="1"/>
</dbReference>
<dbReference type="PROSITE" id="PS00687">
    <property type="entry name" value="ALDEHYDE_DEHYDR_GLU"/>
    <property type="match status" value="1"/>
</dbReference>
<evidence type="ECO:0000313" key="7">
    <source>
        <dbReference type="EMBL" id="MBB5913357.1"/>
    </source>
</evidence>
<feature type="compositionally biased region" description="Basic residues" evidence="5">
    <location>
        <begin position="60"/>
        <end position="83"/>
    </location>
</feature>
<keyword evidence="2 4" id="KW-0560">Oxidoreductase</keyword>
<feature type="active site" evidence="3">
    <location>
        <position position="358"/>
    </location>
</feature>
<organism evidence="7 8">
    <name type="scientific">Nocardia transvalensis</name>
    <dbReference type="NCBI Taxonomy" id="37333"/>
    <lineage>
        <taxon>Bacteria</taxon>
        <taxon>Bacillati</taxon>
        <taxon>Actinomycetota</taxon>
        <taxon>Actinomycetes</taxon>
        <taxon>Mycobacteriales</taxon>
        <taxon>Nocardiaceae</taxon>
        <taxon>Nocardia</taxon>
    </lineage>
</organism>
<feature type="compositionally biased region" description="Basic residues" evidence="5">
    <location>
        <begin position="34"/>
        <end position="51"/>
    </location>
</feature>
<feature type="region of interest" description="Disordered" evidence="5">
    <location>
        <begin position="1"/>
        <end position="131"/>
    </location>
</feature>
<dbReference type="Pfam" id="PF00171">
    <property type="entry name" value="Aldedh"/>
    <property type="match status" value="1"/>
</dbReference>
<dbReference type="InterPro" id="IPR029510">
    <property type="entry name" value="Ald_DH_CS_GLU"/>
</dbReference>
<dbReference type="GO" id="GO:0016620">
    <property type="term" value="F:oxidoreductase activity, acting on the aldehyde or oxo group of donors, NAD or NADP as acceptor"/>
    <property type="evidence" value="ECO:0007669"/>
    <property type="project" value="InterPro"/>
</dbReference>
<dbReference type="InterPro" id="IPR016162">
    <property type="entry name" value="Ald_DH_N"/>
</dbReference>
<gene>
    <name evidence="7" type="ORF">BJY24_002224</name>
</gene>
<dbReference type="CDD" id="cd07099">
    <property type="entry name" value="ALDH_DDALDH"/>
    <property type="match status" value="1"/>
</dbReference>
<dbReference type="InterPro" id="IPR016161">
    <property type="entry name" value="Ald_DH/histidinol_DH"/>
</dbReference>
<dbReference type="SUPFAM" id="SSF53720">
    <property type="entry name" value="ALDH-like"/>
    <property type="match status" value="1"/>
</dbReference>
<comment type="caution">
    <text evidence="7">The sequence shown here is derived from an EMBL/GenBank/DDBJ whole genome shotgun (WGS) entry which is preliminary data.</text>
</comment>
<feature type="compositionally biased region" description="Low complexity" evidence="5">
    <location>
        <begin position="93"/>
        <end position="104"/>
    </location>
</feature>
<dbReference type="Gene3D" id="3.40.309.10">
    <property type="entry name" value="Aldehyde Dehydrogenase, Chain A, domain 2"/>
    <property type="match status" value="1"/>
</dbReference>
<evidence type="ECO:0000256" key="4">
    <source>
        <dbReference type="RuleBase" id="RU003345"/>
    </source>
</evidence>
<sequence>MTDTDPVPEAERSGETGSAAANGKPAETGAAKKAVAKKTAAKKTPARKAAAKKTPAAKTPAKKAPAKTPAKKAPAKTPAKKAPAKATAEKAPAKTTARKPTADATAEKAAAEKAPAPTTEQAPANPPATELEVRNPATGEVVGRVPVDSAETVASKVAELRLYQTEWEAVGAEGRKRWLLKLQDWLIDNTDHLADVLQSETGKPRVDSLIDPSFAVDLIGYYARRAGKFLADEHPSPHSPLARVKRLTTTYRPYPVVGVITPWNFPLAMPALDVIPALAAGAAVLLKPSEVTPLSALELARGWAEIGAPPVLAVATGAGETGAAVVDSVDYVQFTGSTRTGRAIARACVERLIPYSLELGGKDPAIVLADADIDRAAYGIAFGGLFNSGQVCISVERVYVEEPVYDEFVAKLTAHVRDLRQGADGRESRYDIGALANEAQRDIVARHVDEALAAGAKALTGGKPTGTGTFYEPTVLVDVDHSMACMTEETFGPTLPVMKVADEVEAIALANDSIYGLSASVWTGDKARGERIARELNAGAVNINDVFSNLFNFALPMGGWRQSGIGYRWGGADGVRKYCRAQAVTTPILPTQQKELFWFPYSTTKLGFALSAMRAAGARGMRRLGIMDVINTVGGKGQ</sequence>
<reference evidence="7 8" key="1">
    <citation type="submission" date="2020-08" db="EMBL/GenBank/DDBJ databases">
        <title>Sequencing the genomes of 1000 actinobacteria strains.</title>
        <authorList>
            <person name="Klenk H.-P."/>
        </authorList>
    </citation>
    <scope>NUCLEOTIDE SEQUENCE [LARGE SCALE GENOMIC DNA]</scope>
    <source>
        <strain evidence="7 8">DSM 43582</strain>
    </source>
</reference>
<accession>A0A7W9PC17</accession>
<dbReference type="AlphaFoldDB" id="A0A7W9PC17"/>
<dbReference type="FunFam" id="3.40.309.10:FF:000009">
    <property type="entry name" value="Aldehyde dehydrogenase A"/>
    <property type="match status" value="1"/>
</dbReference>
<evidence type="ECO:0000313" key="8">
    <source>
        <dbReference type="Proteomes" id="UP000540412"/>
    </source>
</evidence>
<dbReference type="RefSeq" id="WP_246829441.1">
    <property type="nucleotide sequence ID" value="NZ_JACHIT010000001.1"/>
</dbReference>
<dbReference type="PANTHER" id="PTHR11699">
    <property type="entry name" value="ALDEHYDE DEHYDROGENASE-RELATED"/>
    <property type="match status" value="1"/>
</dbReference>
<proteinExistence type="inferred from homology"/>
<evidence type="ECO:0000256" key="1">
    <source>
        <dbReference type="ARBA" id="ARBA00009986"/>
    </source>
</evidence>
<dbReference type="InterPro" id="IPR016163">
    <property type="entry name" value="Ald_DH_C"/>
</dbReference>
<comment type="similarity">
    <text evidence="1 4">Belongs to the aldehyde dehydrogenase family.</text>
</comment>
<protein>
    <submittedName>
        <fullName evidence="7">Acyl-CoA reductase-like NAD-dependent aldehyde dehydrogenase</fullName>
    </submittedName>
</protein>
<evidence type="ECO:0000256" key="5">
    <source>
        <dbReference type="SAM" id="MobiDB-lite"/>
    </source>
</evidence>
<evidence type="ECO:0000259" key="6">
    <source>
        <dbReference type="Pfam" id="PF00171"/>
    </source>
</evidence>
<dbReference type="Proteomes" id="UP000540412">
    <property type="component" value="Unassembled WGS sequence"/>
</dbReference>
<dbReference type="InterPro" id="IPR015590">
    <property type="entry name" value="Aldehyde_DH_dom"/>
</dbReference>
<evidence type="ECO:0000256" key="2">
    <source>
        <dbReference type="ARBA" id="ARBA00023002"/>
    </source>
</evidence>
<evidence type="ECO:0000256" key="3">
    <source>
        <dbReference type="PROSITE-ProRule" id="PRU10007"/>
    </source>
</evidence>
<feature type="domain" description="Aldehyde dehydrogenase" evidence="6">
    <location>
        <begin position="129"/>
        <end position="584"/>
    </location>
</feature>
<feature type="compositionally biased region" description="Low complexity" evidence="5">
    <location>
        <begin position="112"/>
        <end position="130"/>
    </location>
</feature>
<keyword evidence="8" id="KW-1185">Reference proteome</keyword>
<dbReference type="EMBL" id="JACHIT010000001">
    <property type="protein sequence ID" value="MBB5913357.1"/>
    <property type="molecule type" value="Genomic_DNA"/>
</dbReference>